<organism evidence="3 4">
    <name type="scientific">Vescimonas coprocola</name>
    <dbReference type="NCBI Taxonomy" id="2714355"/>
    <lineage>
        <taxon>Bacteria</taxon>
        <taxon>Bacillati</taxon>
        <taxon>Bacillota</taxon>
        <taxon>Clostridia</taxon>
        <taxon>Eubacteriales</taxon>
        <taxon>Oscillospiraceae</taxon>
        <taxon>Vescimonas</taxon>
    </lineage>
</organism>
<evidence type="ECO:0000313" key="4">
    <source>
        <dbReference type="Proteomes" id="UP000681035"/>
    </source>
</evidence>
<evidence type="ECO:0000256" key="1">
    <source>
        <dbReference type="SAM" id="Coils"/>
    </source>
</evidence>
<keyword evidence="4" id="KW-1185">Reference proteome</keyword>
<dbReference type="Proteomes" id="UP000681035">
    <property type="component" value="Chromosome"/>
</dbReference>
<reference evidence="3" key="1">
    <citation type="submission" date="2020-09" db="EMBL/GenBank/DDBJ databases">
        <title>New species isolated from human feces.</title>
        <authorList>
            <person name="Kitahara M."/>
            <person name="Shigeno Y."/>
            <person name="Shime M."/>
            <person name="Matsumoto Y."/>
            <person name="Nakamura S."/>
            <person name="Motooka D."/>
            <person name="Fukuoka S."/>
            <person name="Nishikawa H."/>
            <person name="Benno Y."/>
        </authorList>
    </citation>
    <scope>NUCLEOTIDE SEQUENCE</scope>
    <source>
        <strain evidence="3">MM50</strain>
    </source>
</reference>
<gene>
    <name evidence="3" type="ORF">MM50RIKEN_06480</name>
</gene>
<accession>A0A810Q310</accession>
<dbReference type="EMBL" id="AP023418">
    <property type="protein sequence ID" value="BCK80885.1"/>
    <property type="molecule type" value="Genomic_DNA"/>
</dbReference>
<dbReference type="RefSeq" id="WP_213541731.1">
    <property type="nucleotide sequence ID" value="NZ_AP023418.1"/>
</dbReference>
<evidence type="ECO:0000256" key="2">
    <source>
        <dbReference type="SAM" id="MobiDB-lite"/>
    </source>
</evidence>
<protein>
    <submittedName>
        <fullName evidence="3">Uncharacterized protein</fullName>
    </submittedName>
</protein>
<dbReference type="KEGG" id="vcop:MM50RIKEN_06480"/>
<proteinExistence type="predicted"/>
<keyword evidence="1" id="KW-0175">Coiled coil</keyword>
<feature type="coiled-coil region" evidence="1">
    <location>
        <begin position="52"/>
        <end position="93"/>
    </location>
</feature>
<feature type="region of interest" description="Disordered" evidence="2">
    <location>
        <begin position="155"/>
        <end position="175"/>
    </location>
</feature>
<name>A0A810Q310_9FIRM</name>
<evidence type="ECO:0000313" key="3">
    <source>
        <dbReference type="EMBL" id="BCK80885.1"/>
    </source>
</evidence>
<dbReference type="AlphaFoldDB" id="A0A810Q310"/>
<sequence length="199" mass="22667">MRGVQWMQWFAEEGVADEAARTGDTAPDAGEQENFAALIRGRYKADFDARVQKILDGRLRGLRQENARLRQEREQRQEQARQAIEAMAAQEEQVRQVYPEFRWQREMENPAFGRLVCAGVEPMAAYEVVHREDILRRAMAYSAKRTARQAARSIASVGRRPAENGGRCVGVTGSDPRGLTSRELADIRRRVMEGEKISF</sequence>